<reference evidence="2 3" key="1">
    <citation type="journal article" date="2015" name="Stand. Genomic Sci.">
        <title>Genomic Encyclopedia of Bacterial and Archaeal Type Strains, Phase III: the genomes of soil and plant-associated and newly described type strains.</title>
        <authorList>
            <person name="Whitman W.B."/>
            <person name="Woyke T."/>
            <person name="Klenk H.P."/>
            <person name="Zhou Y."/>
            <person name="Lilburn T.G."/>
            <person name="Beck B.J."/>
            <person name="De Vos P."/>
            <person name="Vandamme P."/>
            <person name="Eisen J.A."/>
            <person name="Garrity G."/>
            <person name="Hugenholtz P."/>
            <person name="Kyrpides N.C."/>
        </authorList>
    </citation>
    <scope>NUCLEOTIDE SEQUENCE [LARGE SCALE GENOMIC DNA]</scope>
    <source>
        <strain evidence="2 3">A3</strain>
    </source>
</reference>
<dbReference type="EMBL" id="SLWQ01000001">
    <property type="protein sequence ID" value="TCO43067.1"/>
    <property type="molecule type" value="Genomic_DNA"/>
</dbReference>
<sequence>MRHSLLRSALAVAVAVGLADAKAGSWPQFGYDAAHSGFNTAETVLGAANLAQLGPVYAKGATLASSVDSAPVYQSGVTTANGVKNLLFLLSKNGRLMAIDAADGSEVWHQSTSGPQPTTASPAIDPNLQYVYSYGVDGKAHKYAIGDGTEVTGGGWPQTITLKTSVEKGASGLTIASSGNSHYLIVVTDGYIGDGGDYQGHLVSIDLASGTQHVFNVMCSDKTIHFVLDGTPGTDDCAGRQSGIWGRGGATWSAATNRVYIATGNGTFNANTGGFHWGDSVLALAPDGTGAGNGMPLDSYTPSNFQSLQNGDTDLGSVSMAILPVPAGSTVAHLGMQAGKDGKLRLIDLDDMSGQGGPAHVGGEIQLIDVPQGGSGFPGDRMREQPAVWVDPANHSTWVFAGNGSGLSGLELGLDGSNRPALTMRWSRAGSSNASTSPVVANGVLYHAGPCADGGICVTAHDPLSGDVLWSSPHIGNVHWQSPIVVDGAIYVTDNSAKLWKFALPAGDVIFRNGFENTSNRGLHARARVASPAALG</sequence>
<feature type="domain" description="Pyrrolo-quinoline quinone repeat" evidence="1">
    <location>
        <begin position="60"/>
        <end position="210"/>
    </location>
</feature>
<dbReference type="OrthoDB" id="9111938at2"/>
<dbReference type="SMART" id="SM00564">
    <property type="entry name" value="PQQ"/>
    <property type="match status" value="2"/>
</dbReference>
<keyword evidence="3" id="KW-1185">Reference proteome</keyword>
<protein>
    <submittedName>
        <fullName evidence="2">Putative pyrroloquinoline-quinone binding quinoprotein</fullName>
    </submittedName>
</protein>
<dbReference type="Gene3D" id="2.130.10.10">
    <property type="entry name" value="YVTN repeat-like/Quinoprotein amine dehydrogenase"/>
    <property type="match status" value="1"/>
</dbReference>
<gene>
    <name evidence="2" type="ORF">EV148_101486</name>
</gene>
<comment type="caution">
    <text evidence="2">The sequence shown here is derived from an EMBL/GenBank/DDBJ whole genome shotgun (WGS) entry which is preliminary data.</text>
</comment>
<organism evidence="2 3">
    <name type="scientific">Dokdonella fugitiva</name>
    <dbReference type="NCBI Taxonomy" id="328517"/>
    <lineage>
        <taxon>Bacteria</taxon>
        <taxon>Pseudomonadati</taxon>
        <taxon>Pseudomonadota</taxon>
        <taxon>Gammaproteobacteria</taxon>
        <taxon>Lysobacterales</taxon>
        <taxon>Rhodanobacteraceae</taxon>
        <taxon>Dokdonella</taxon>
    </lineage>
</organism>
<evidence type="ECO:0000313" key="2">
    <source>
        <dbReference type="EMBL" id="TCO43067.1"/>
    </source>
</evidence>
<dbReference type="InterPro" id="IPR015943">
    <property type="entry name" value="WD40/YVTN_repeat-like_dom_sf"/>
</dbReference>
<evidence type="ECO:0000259" key="1">
    <source>
        <dbReference type="Pfam" id="PF13360"/>
    </source>
</evidence>
<dbReference type="PANTHER" id="PTHR34512:SF30">
    <property type="entry name" value="OUTER MEMBRANE PROTEIN ASSEMBLY FACTOR BAMB"/>
    <property type="match status" value="1"/>
</dbReference>
<proteinExistence type="predicted"/>
<dbReference type="InterPro" id="IPR018391">
    <property type="entry name" value="PQQ_b-propeller_rpt"/>
</dbReference>
<dbReference type="AlphaFoldDB" id="A0A4R2IFD5"/>
<accession>A0A4R2IFD5</accession>
<dbReference type="SUPFAM" id="SSF50998">
    <property type="entry name" value="Quinoprotein alcohol dehydrogenase-like"/>
    <property type="match status" value="2"/>
</dbReference>
<dbReference type="Proteomes" id="UP000294862">
    <property type="component" value="Unassembled WGS sequence"/>
</dbReference>
<name>A0A4R2IFD5_9GAMM</name>
<dbReference type="Gene3D" id="2.140.10.10">
    <property type="entry name" value="Quinoprotein alcohol dehydrogenase-like superfamily"/>
    <property type="match status" value="1"/>
</dbReference>
<dbReference type="PANTHER" id="PTHR34512">
    <property type="entry name" value="CELL SURFACE PROTEIN"/>
    <property type="match status" value="1"/>
</dbReference>
<dbReference type="InterPro" id="IPR002372">
    <property type="entry name" value="PQQ_rpt_dom"/>
</dbReference>
<dbReference type="Pfam" id="PF13360">
    <property type="entry name" value="PQQ_2"/>
    <property type="match status" value="1"/>
</dbReference>
<dbReference type="RefSeq" id="WP_158287275.1">
    <property type="nucleotide sequence ID" value="NZ_SLWQ01000001.1"/>
</dbReference>
<dbReference type="InterPro" id="IPR011047">
    <property type="entry name" value="Quinoprotein_ADH-like_sf"/>
</dbReference>
<evidence type="ECO:0000313" key="3">
    <source>
        <dbReference type="Proteomes" id="UP000294862"/>
    </source>
</evidence>